<dbReference type="AlphaFoldDB" id="A0A4P5PBL0"/>
<keyword evidence="7" id="KW-1185">Reference proteome</keyword>
<keyword evidence="3" id="KW-0804">Transcription</keyword>
<dbReference type="Proteomes" id="UP000290567">
    <property type="component" value="Unassembled WGS sequence"/>
</dbReference>
<dbReference type="InterPro" id="IPR050109">
    <property type="entry name" value="HTH-type_TetR-like_transc_reg"/>
</dbReference>
<dbReference type="GO" id="GO:0003700">
    <property type="term" value="F:DNA-binding transcription factor activity"/>
    <property type="evidence" value="ECO:0007669"/>
    <property type="project" value="TreeGrafter"/>
</dbReference>
<keyword evidence="2 4" id="KW-0238">DNA-binding</keyword>
<organism evidence="6 7">
    <name type="scientific">Enterococcus florum</name>
    <dbReference type="NCBI Taxonomy" id="2480627"/>
    <lineage>
        <taxon>Bacteria</taxon>
        <taxon>Bacillati</taxon>
        <taxon>Bacillota</taxon>
        <taxon>Bacilli</taxon>
        <taxon>Lactobacillales</taxon>
        <taxon>Enterococcaceae</taxon>
        <taxon>Enterococcus</taxon>
    </lineage>
</organism>
<dbReference type="InterPro" id="IPR009057">
    <property type="entry name" value="Homeodomain-like_sf"/>
</dbReference>
<dbReference type="EMBL" id="BJCC01000013">
    <property type="protein sequence ID" value="GCF93854.1"/>
    <property type="molecule type" value="Genomic_DNA"/>
</dbReference>
<dbReference type="Pfam" id="PF00440">
    <property type="entry name" value="TetR_N"/>
    <property type="match status" value="1"/>
</dbReference>
<evidence type="ECO:0000256" key="2">
    <source>
        <dbReference type="ARBA" id="ARBA00023125"/>
    </source>
</evidence>
<evidence type="ECO:0000313" key="6">
    <source>
        <dbReference type="EMBL" id="GCF93854.1"/>
    </source>
</evidence>
<gene>
    <name evidence="6" type="ORF">NRIC_17450</name>
</gene>
<dbReference type="PRINTS" id="PR00455">
    <property type="entry name" value="HTHTETR"/>
</dbReference>
<sequence length="202" mass="22842">MNTKEQILRCTLELASETGLGNVSLQKIADRVGVRKATLFSHYKSKDEIIEALYRYIRTMAVANRKGLPLEHPAFLQDKTAVEVLESVVFAYKAMNESRDMAMFYRFIYSERVFNPLAAKIMIEETQTMLAQVQQLLAAMQESGLLRFPCLKTAATAFCLTIHELLDLGRDYAANGQPDKGRTMICDYITGFCKEYKSGQSV</sequence>
<feature type="DNA-binding region" description="H-T-H motif" evidence="4">
    <location>
        <begin position="24"/>
        <end position="43"/>
    </location>
</feature>
<dbReference type="InterPro" id="IPR039536">
    <property type="entry name" value="TetR_C_Proteobacteria"/>
</dbReference>
<feature type="domain" description="HTH tetR-type" evidence="5">
    <location>
        <begin position="1"/>
        <end position="61"/>
    </location>
</feature>
<dbReference type="Pfam" id="PF14246">
    <property type="entry name" value="TetR_C_7"/>
    <property type="match status" value="1"/>
</dbReference>
<evidence type="ECO:0000313" key="7">
    <source>
        <dbReference type="Proteomes" id="UP000290567"/>
    </source>
</evidence>
<dbReference type="PROSITE" id="PS50977">
    <property type="entry name" value="HTH_TETR_2"/>
    <property type="match status" value="1"/>
</dbReference>
<dbReference type="PANTHER" id="PTHR30055:SF234">
    <property type="entry name" value="HTH-TYPE TRANSCRIPTIONAL REGULATOR BETI"/>
    <property type="match status" value="1"/>
</dbReference>
<dbReference type="Gene3D" id="1.10.10.60">
    <property type="entry name" value="Homeodomain-like"/>
    <property type="match status" value="1"/>
</dbReference>
<evidence type="ECO:0000256" key="1">
    <source>
        <dbReference type="ARBA" id="ARBA00023015"/>
    </source>
</evidence>
<dbReference type="PANTHER" id="PTHR30055">
    <property type="entry name" value="HTH-TYPE TRANSCRIPTIONAL REGULATOR RUTR"/>
    <property type="match status" value="1"/>
</dbReference>
<dbReference type="InterPro" id="IPR001647">
    <property type="entry name" value="HTH_TetR"/>
</dbReference>
<proteinExistence type="predicted"/>
<dbReference type="Gene3D" id="1.10.357.10">
    <property type="entry name" value="Tetracycline Repressor, domain 2"/>
    <property type="match status" value="1"/>
</dbReference>
<evidence type="ECO:0000259" key="5">
    <source>
        <dbReference type="PROSITE" id="PS50977"/>
    </source>
</evidence>
<keyword evidence="1" id="KW-0805">Transcription regulation</keyword>
<comment type="caution">
    <text evidence="6">The sequence shown here is derived from an EMBL/GenBank/DDBJ whole genome shotgun (WGS) entry which is preliminary data.</text>
</comment>
<dbReference type="RefSeq" id="WP_175580036.1">
    <property type="nucleotide sequence ID" value="NZ_BJCC01000013.1"/>
</dbReference>
<protein>
    <recommendedName>
        <fullName evidence="5">HTH tetR-type domain-containing protein</fullName>
    </recommendedName>
</protein>
<evidence type="ECO:0000256" key="4">
    <source>
        <dbReference type="PROSITE-ProRule" id="PRU00335"/>
    </source>
</evidence>
<dbReference type="GO" id="GO:0000976">
    <property type="term" value="F:transcription cis-regulatory region binding"/>
    <property type="evidence" value="ECO:0007669"/>
    <property type="project" value="TreeGrafter"/>
</dbReference>
<name>A0A4P5PBL0_9ENTE</name>
<accession>A0A4P5PBL0</accession>
<reference evidence="7" key="1">
    <citation type="submission" date="2019-02" db="EMBL/GenBank/DDBJ databases">
        <title>Draft genome sequence of Enterococcus sp. Gos25-1.</title>
        <authorList>
            <person name="Tanaka N."/>
            <person name="Shiwa Y."/>
            <person name="Fujita N."/>
        </authorList>
    </citation>
    <scope>NUCLEOTIDE SEQUENCE [LARGE SCALE GENOMIC DNA]</scope>
    <source>
        <strain evidence="7">Gos25-1</strain>
    </source>
</reference>
<dbReference type="SUPFAM" id="SSF46689">
    <property type="entry name" value="Homeodomain-like"/>
    <property type="match status" value="1"/>
</dbReference>
<evidence type="ECO:0000256" key="3">
    <source>
        <dbReference type="ARBA" id="ARBA00023163"/>
    </source>
</evidence>